<feature type="compositionally biased region" description="Polar residues" evidence="2">
    <location>
        <begin position="46"/>
        <end position="65"/>
    </location>
</feature>
<dbReference type="AlphaFoldDB" id="A0AAD2D317"/>
<feature type="region of interest" description="Disordered" evidence="2">
    <location>
        <begin position="1"/>
        <end position="114"/>
    </location>
</feature>
<name>A0AAD2D317_EUPCR</name>
<accession>A0AAD2D317</accession>
<evidence type="ECO:0000256" key="1">
    <source>
        <dbReference type="SAM" id="Coils"/>
    </source>
</evidence>
<proteinExistence type="predicted"/>
<evidence type="ECO:0000256" key="2">
    <source>
        <dbReference type="SAM" id="MobiDB-lite"/>
    </source>
</evidence>
<comment type="caution">
    <text evidence="3">The sequence shown here is derived from an EMBL/GenBank/DDBJ whole genome shotgun (WGS) entry which is preliminary data.</text>
</comment>
<dbReference type="EMBL" id="CAMPGE010020066">
    <property type="protein sequence ID" value="CAI2378351.1"/>
    <property type="molecule type" value="Genomic_DNA"/>
</dbReference>
<feature type="region of interest" description="Disordered" evidence="2">
    <location>
        <begin position="281"/>
        <end position="307"/>
    </location>
</feature>
<evidence type="ECO:0000313" key="3">
    <source>
        <dbReference type="EMBL" id="CAI2378351.1"/>
    </source>
</evidence>
<keyword evidence="4" id="KW-1185">Reference proteome</keyword>
<feature type="compositionally biased region" description="Basic and acidic residues" evidence="2">
    <location>
        <begin position="72"/>
        <end position="85"/>
    </location>
</feature>
<protein>
    <submittedName>
        <fullName evidence="3">Uncharacterized protein</fullName>
    </submittedName>
</protein>
<keyword evidence="1" id="KW-0175">Coiled coil</keyword>
<feature type="compositionally biased region" description="Basic and acidic residues" evidence="2">
    <location>
        <begin position="293"/>
        <end position="305"/>
    </location>
</feature>
<feature type="coiled-coil region" evidence="1">
    <location>
        <begin position="412"/>
        <end position="474"/>
    </location>
</feature>
<feature type="coiled-coil region" evidence="1">
    <location>
        <begin position="592"/>
        <end position="647"/>
    </location>
</feature>
<feature type="compositionally biased region" description="Basic and acidic residues" evidence="2">
    <location>
        <begin position="381"/>
        <end position="391"/>
    </location>
</feature>
<evidence type="ECO:0000313" key="4">
    <source>
        <dbReference type="Proteomes" id="UP001295684"/>
    </source>
</evidence>
<sequence length="854" mass="98499">MKKYASSRPTINAHKKTMNNQKFSTNLKEIITKPSRLDSKGGSPRGTITQKKLNNKRSYASNSRSRIVKPFRAPDENDNSDHEFTMENPYLKRSTVGTTSSARPKDIHSNIDGYSQSDLWDKEESKGYLQNSRKLLDRFKRSPDPRHDTRKSFESRSPPTRSRGDRIKVITSKIVKNSNVKSVNKRKLGSVSGKSPKRVHCAQIRLDNEVDHQQDKIPEVNSVVSKEVKKLNLSSSQNLHEPMMNYATEEEIVEIIEHEVTPCFREPTAINALSKTTDRCPGELTQHSQKVISSERKYSSKDDPFKAIPEQSEGFATYDDRTGMNSSEKLTNRKIIQTIGNPSTLHLKKSNMRDRQDLMERGKSNKEHRKPRSTLRAPNSTERKLVKDNRNKSSCAKTEQNVFSPARSIEIVKEAEEKEQKFQEQLDEKQKMLEKYESMLQKVNVEFQNTLDQNKSLNEKISMLELRCLRAESKVNGPQEITDTQQYSLKRQIDELILEKNEIHQNSMEQIKSKNEEIDKLQKIKLELEQALARQAEEIAESIKESVKTKATLEELQKQISTQNHEIKQKYNGSNTDVNNYDLSSQTLRRELEQVTFQRDDLVEQNKALKEQSWKDDLATRQILAENESLKREVINLRSNIELSRETESECKAENTYLKETSLAQERKVFLYQNIIAQADQFHINLSNNLQSSLELLRTSDEVNRGLVLIKIEKMLEDVRNYRLKSKSKIEQMLLQSPVPSSFELQKKATDLKYNTNPLSYSQDTFSGFKLDMNFSQPRRTTGIEIPSSRGLNTNIQQTKMSTQVDQEDKSIRQAVPEKLPSFIDPTQKAKKDKLDPALMKPAGIRSSQENQYY</sequence>
<organism evidence="3 4">
    <name type="scientific">Euplotes crassus</name>
    <dbReference type="NCBI Taxonomy" id="5936"/>
    <lineage>
        <taxon>Eukaryota</taxon>
        <taxon>Sar</taxon>
        <taxon>Alveolata</taxon>
        <taxon>Ciliophora</taxon>
        <taxon>Intramacronucleata</taxon>
        <taxon>Spirotrichea</taxon>
        <taxon>Hypotrichia</taxon>
        <taxon>Euplotida</taxon>
        <taxon>Euplotidae</taxon>
        <taxon>Moneuplotes</taxon>
    </lineage>
</organism>
<feature type="coiled-coil region" evidence="1">
    <location>
        <begin position="504"/>
        <end position="559"/>
    </location>
</feature>
<feature type="region of interest" description="Disordered" evidence="2">
    <location>
        <begin position="813"/>
        <end position="854"/>
    </location>
</feature>
<feature type="compositionally biased region" description="Polar residues" evidence="2">
    <location>
        <begin position="18"/>
        <end position="27"/>
    </location>
</feature>
<reference evidence="3" key="1">
    <citation type="submission" date="2023-07" db="EMBL/GenBank/DDBJ databases">
        <authorList>
            <consortium name="AG Swart"/>
            <person name="Singh M."/>
            <person name="Singh A."/>
            <person name="Seah K."/>
            <person name="Emmerich C."/>
        </authorList>
    </citation>
    <scope>NUCLEOTIDE SEQUENCE</scope>
    <source>
        <strain evidence="3">DP1</strain>
    </source>
</reference>
<feature type="compositionally biased region" description="Basic and acidic residues" evidence="2">
    <location>
        <begin position="134"/>
        <end position="154"/>
    </location>
</feature>
<gene>
    <name evidence="3" type="ORF">ECRASSUSDP1_LOCUS19746</name>
</gene>
<feature type="region of interest" description="Disordered" evidence="2">
    <location>
        <begin position="360"/>
        <end position="400"/>
    </location>
</feature>
<dbReference type="Proteomes" id="UP001295684">
    <property type="component" value="Unassembled WGS sequence"/>
</dbReference>
<feature type="region of interest" description="Disordered" evidence="2">
    <location>
        <begin position="132"/>
        <end position="165"/>
    </location>
</feature>